<feature type="compositionally biased region" description="Acidic residues" evidence="5">
    <location>
        <begin position="668"/>
        <end position="683"/>
    </location>
</feature>
<keyword evidence="4" id="KW-1015">Disulfide bond</keyword>
<protein>
    <recommendedName>
        <fullName evidence="7">EGF-like domain-containing protein</fullName>
    </recommendedName>
</protein>
<dbReference type="PANTHER" id="PTHR24043">
    <property type="entry name" value="SCAVENGER RECEPTOR CLASS F"/>
    <property type="match status" value="1"/>
</dbReference>
<dbReference type="CDD" id="cd00055">
    <property type="entry name" value="EGF_Lam"/>
    <property type="match status" value="3"/>
</dbReference>
<gene>
    <name evidence="8" type="ORF">DPMN_103639</name>
</gene>
<dbReference type="Pfam" id="PF00053">
    <property type="entry name" value="EGF_laminin"/>
    <property type="match status" value="3"/>
</dbReference>
<keyword evidence="6" id="KW-0472">Membrane</keyword>
<accession>A0A9D4HBF6</accession>
<reference evidence="8" key="1">
    <citation type="journal article" date="2019" name="bioRxiv">
        <title>The Genome of the Zebra Mussel, Dreissena polymorpha: A Resource for Invasive Species Research.</title>
        <authorList>
            <person name="McCartney M.A."/>
            <person name="Auch B."/>
            <person name="Kono T."/>
            <person name="Mallez S."/>
            <person name="Zhang Y."/>
            <person name="Obille A."/>
            <person name="Becker A."/>
            <person name="Abrahante J.E."/>
            <person name="Garbe J."/>
            <person name="Badalamenti J.P."/>
            <person name="Herman A."/>
            <person name="Mangelson H."/>
            <person name="Liachko I."/>
            <person name="Sullivan S."/>
            <person name="Sone E.D."/>
            <person name="Koren S."/>
            <person name="Silverstein K.A.T."/>
            <person name="Beckman K.B."/>
            <person name="Gohl D.M."/>
        </authorList>
    </citation>
    <scope>NUCLEOTIDE SEQUENCE</scope>
    <source>
        <strain evidence="8">Duluth1</strain>
        <tissue evidence="8">Whole animal</tissue>
    </source>
</reference>
<evidence type="ECO:0000313" key="9">
    <source>
        <dbReference type="Proteomes" id="UP000828390"/>
    </source>
</evidence>
<dbReference type="AlphaFoldDB" id="A0A9D4HBF6"/>
<feature type="transmembrane region" description="Helical" evidence="6">
    <location>
        <begin position="512"/>
        <end position="534"/>
    </location>
</feature>
<evidence type="ECO:0000256" key="3">
    <source>
        <dbReference type="ARBA" id="ARBA00022737"/>
    </source>
</evidence>
<dbReference type="PRINTS" id="PR00011">
    <property type="entry name" value="EGFLAMININ"/>
</dbReference>
<evidence type="ECO:0000256" key="5">
    <source>
        <dbReference type="SAM" id="MobiDB-lite"/>
    </source>
</evidence>
<dbReference type="PANTHER" id="PTHR24043:SF8">
    <property type="entry name" value="EGF-LIKE DOMAIN-CONTAINING PROTEIN"/>
    <property type="match status" value="1"/>
</dbReference>
<sequence>MSIPVDVQHNCDYIHTKGRTKKMKIVLVTSMLFATLVGNGQCDSSNCQGEETNFTRPIKVLEAERRTTTMYRMEKRTPDCSRWNKFWNWLTEKCDIQNIVVSYSHVYYINVTKTDYVVECCPGHTNTSGYCIQGCGIGTYGPNCTFNCSCVNIYALNRCDRDTGYCLCSPGYYGHNCTNECGHGYYGSNCSYRCICDNNATCDKQNGKCNCTETPGWTGTACEKKCNNDTFGRDCADNCTCNENQTCDHVNGTCTCKEGHTGQNCSEECANMTYGADCTEKCKCQKNTTKSCDRMNGTCTCNPGYNGIFCMQECDPGYYGNNCSMNCSDNCIGTHYCHHETGECICLGKKGKNCTEECGHGYYGSNCSYRCICDNNATCDKQNGKCNCTETPGWTGTACEKKCINDTFGRDCVDNCTCNENQTCDHVNGTCTCKEGHTGQNCSEECANMTYGADCTEKCKCQKNTTKSCDRMNGTCTCNPGYYGIFCMQVTTLVPDKKMVKEDFLQNNQLPIAFGVVGIVLLIAIIITVCCCYYKRRTCWVAMKSADEGKSERVTSLVVENVGYSPYDDDDDGHIPSNVVLETIKVPVESNLENTIKKTVGGNKVDRKSDSPAINRNITTVALEVKLGKSPQDSENVKDQRKDTNEHIDDESDKIKKERNIDKKNNEQVEDDYAIGEPDDDAGESVVIYEDADVSSDDDKMTNQHSAVPENDYDYGYHDKAPLETVSAYNTFEEIRIKRKLSEASGCVDDKDENYDHLQTSVRKESMKKTYQEAYSTMKSIRAMSESGHPRGGPSDVEEDENYNTLETEPGKTVRFSHPDYNRVTIADKITVDAGNVVTDSQRTSMKRVTIGNCKEPIVYNNLSAVPVQPVISIADQSVQSDDNETYPFCEIPEHEEKDETDHFYEHFTDDEKHDTTAKVSKAIANNRSVNDEAIANDNYTIYEDVNESSDTQTSNIDTVVTPQKSTDQHVNKGYPLIKDNVEKVETNVKSQNFETENSFQKNGQSGILKAKDRKLHDYEDFKLKF</sequence>
<dbReference type="SMART" id="SM00180">
    <property type="entry name" value="EGF_Lam"/>
    <property type="match status" value="5"/>
</dbReference>
<dbReference type="Gene3D" id="2.170.300.10">
    <property type="entry name" value="Tie2 ligand-binding domain superfamily"/>
    <property type="match status" value="2"/>
</dbReference>
<evidence type="ECO:0000256" key="1">
    <source>
        <dbReference type="ARBA" id="ARBA00022536"/>
    </source>
</evidence>
<dbReference type="InterPro" id="IPR002049">
    <property type="entry name" value="LE_dom"/>
</dbReference>
<feature type="region of interest" description="Disordered" evidence="5">
    <location>
        <begin position="625"/>
        <end position="716"/>
    </location>
</feature>
<dbReference type="SMART" id="SM00181">
    <property type="entry name" value="EGF"/>
    <property type="match status" value="7"/>
</dbReference>
<evidence type="ECO:0000256" key="2">
    <source>
        <dbReference type="ARBA" id="ARBA00022729"/>
    </source>
</evidence>
<keyword evidence="6" id="KW-0812">Transmembrane</keyword>
<dbReference type="InterPro" id="IPR000742">
    <property type="entry name" value="EGF"/>
</dbReference>
<keyword evidence="2" id="KW-0732">Signal</keyword>
<keyword evidence="3" id="KW-0677">Repeat</keyword>
<organism evidence="8 9">
    <name type="scientific">Dreissena polymorpha</name>
    <name type="common">Zebra mussel</name>
    <name type="synonym">Mytilus polymorpha</name>
    <dbReference type="NCBI Taxonomy" id="45954"/>
    <lineage>
        <taxon>Eukaryota</taxon>
        <taxon>Metazoa</taxon>
        <taxon>Spiralia</taxon>
        <taxon>Lophotrochozoa</taxon>
        <taxon>Mollusca</taxon>
        <taxon>Bivalvia</taxon>
        <taxon>Autobranchia</taxon>
        <taxon>Heteroconchia</taxon>
        <taxon>Euheterodonta</taxon>
        <taxon>Imparidentia</taxon>
        <taxon>Neoheterodontei</taxon>
        <taxon>Myida</taxon>
        <taxon>Dreissenoidea</taxon>
        <taxon>Dreissenidae</taxon>
        <taxon>Dreissena</taxon>
    </lineage>
</organism>
<feature type="compositionally biased region" description="Basic and acidic residues" evidence="5">
    <location>
        <begin position="635"/>
        <end position="667"/>
    </location>
</feature>
<reference evidence="8" key="2">
    <citation type="submission" date="2020-11" db="EMBL/GenBank/DDBJ databases">
        <authorList>
            <person name="McCartney M.A."/>
            <person name="Auch B."/>
            <person name="Kono T."/>
            <person name="Mallez S."/>
            <person name="Becker A."/>
            <person name="Gohl D.M."/>
            <person name="Silverstein K.A.T."/>
            <person name="Koren S."/>
            <person name="Bechman K.B."/>
            <person name="Herman A."/>
            <person name="Abrahante J.E."/>
            <person name="Garbe J."/>
        </authorList>
    </citation>
    <scope>NUCLEOTIDE SEQUENCE</scope>
    <source>
        <strain evidence="8">Duluth1</strain>
        <tissue evidence="8">Whole animal</tissue>
    </source>
</reference>
<evidence type="ECO:0000256" key="6">
    <source>
        <dbReference type="SAM" id="Phobius"/>
    </source>
</evidence>
<feature type="region of interest" description="Disordered" evidence="5">
    <location>
        <begin position="782"/>
        <end position="802"/>
    </location>
</feature>
<keyword evidence="9" id="KW-1185">Reference proteome</keyword>
<feature type="domain" description="EGF-like" evidence="7">
    <location>
        <begin position="254"/>
        <end position="265"/>
    </location>
</feature>
<dbReference type="PROSITE" id="PS00022">
    <property type="entry name" value="EGF_1"/>
    <property type="match status" value="2"/>
</dbReference>
<name>A0A9D4HBF6_DREPO</name>
<evidence type="ECO:0000313" key="8">
    <source>
        <dbReference type="EMBL" id="KAH3830396.1"/>
    </source>
</evidence>
<keyword evidence="6" id="KW-1133">Transmembrane helix</keyword>
<feature type="domain" description="EGF-like" evidence="7">
    <location>
        <begin position="431"/>
        <end position="442"/>
    </location>
</feature>
<dbReference type="FunFam" id="2.170.300.10:FF:000041">
    <property type="entry name" value="Tyrosine protein kinase receptor tie-1, putative"/>
    <property type="match status" value="2"/>
</dbReference>
<dbReference type="GO" id="GO:0005044">
    <property type="term" value="F:scavenger receptor activity"/>
    <property type="evidence" value="ECO:0007669"/>
    <property type="project" value="InterPro"/>
</dbReference>
<proteinExistence type="predicted"/>
<comment type="caution">
    <text evidence="8">The sequence shown here is derived from an EMBL/GenBank/DDBJ whole genome shotgun (WGS) entry which is preliminary data.</text>
</comment>
<evidence type="ECO:0000256" key="4">
    <source>
        <dbReference type="ARBA" id="ARBA00023157"/>
    </source>
</evidence>
<dbReference type="Proteomes" id="UP000828390">
    <property type="component" value="Unassembled WGS sequence"/>
</dbReference>
<evidence type="ECO:0000259" key="7">
    <source>
        <dbReference type="PROSITE" id="PS00022"/>
    </source>
</evidence>
<keyword evidence="1" id="KW-0245">EGF-like domain</keyword>
<dbReference type="InterPro" id="IPR042635">
    <property type="entry name" value="MEGF10/SREC1/2-like"/>
</dbReference>
<dbReference type="EMBL" id="JAIWYP010000004">
    <property type="protein sequence ID" value="KAH3830396.1"/>
    <property type="molecule type" value="Genomic_DNA"/>
</dbReference>